<name>A0AC58STN1_TOBAC</name>
<reference evidence="2" key="2">
    <citation type="submission" date="2025-08" db="UniProtKB">
        <authorList>
            <consortium name="RefSeq"/>
        </authorList>
    </citation>
    <scope>IDENTIFICATION</scope>
    <source>
        <tissue evidence="2">Leaf</tissue>
    </source>
</reference>
<organism evidence="1 2">
    <name type="scientific">Nicotiana tabacum</name>
    <name type="common">Common tobacco</name>
    <dbReference type="NCBI Taxonomy" id="4097"/>
    <lineage>
        <taxon>Eukaryota</taxon>
        <taxon>Viridiplantae</taxon>
        <taxon>Streptophyta</taxon>
        <taxon>Embryophyta</taxon>
        <taxon>Tracheophyta</taxon>
        <taxon>Spermatophyta</taxon>
        <taxon>Magnoliopsida</taxon>
        <taxon>eudicotyledons</taxon>
        <taxon>Gunneridae</taxon>
        <taxon>Pentapetalae</taxon>
        <taxon>asterids</taxon>
        <taxon>lamiids</taxon>
        <taxon>Solanales</taxon>
        <taxon>Solanaceae</taxon>
        <taxon>Nicotianoideae</taxon>
        <taxon>Nicotianeae</taxon>
        <taxon>Nicotiana</taxon>
    </lineage>
</organism>
<evidence type="ECO:0000313" key="1">
    <source>
        <dbReference type="Proteomes" id="UP000790787"/>
    </source>
</evidence>
<reference evidence="1" key="1">
    <citation type="journal article" date="2014" name="Nat. Commun.">
        <title>The tobacco genome sequence and its comparison with those of tomato and potato.</title>
        <authorList>
            <person name="Sierro N."/>
            <person name="Battey J.N."/>
            <person name="Ouadi S."/>
            <person name="Bakaher N."/>
            <person name="Bovet L."/>
            <person name="Willig A."/>
            <person name="Goepfert S."/>
            <person name="Peitsch M.C."/>
            <person name="Ivanov N.V."/>
        </authorList>
    </citation>
    <scope>NUCLEOTIDE SEQUENCE [LARGE SCALE GENOMIC DNA]</scope>
</reference>
<accession>A0AC58STN1</accession>
<gene>
    <name evidence="2" type="primary">LOC142170320</name>
</gene>
<sequence>MNENTKSVSTPLAPHFKLSAAISPKNEDEREYMSRVPYANVVGSLMYAMICTRPDISHNIGVVSKYMHDPERIIDVGLGFKQEDSQYLVGYCDSDYAGDLKKHKSTTGYVFTFANVPFSWKSTLQSTVALSTTEAKYMVITEAVKEAI</sequence>
<protein>
    <submittedName>
        <fullName evidence="2">Secreted RxLR effector protein 161-like</fullName>
    </submittedName>
</protein>
<dbReference type="RefSeq" id="XP_075088303.1">
    <property type="nucleotide sequence ID" value="XM_075232202.1"/>
</dbReference>
<dbReference type="Proteomes" id="UP000790787">
    <property type="component" value="Chromosome 16"/>
</dbReference>
<proteinExistence type="predicted"/>
<evidence type="ECO:0000313" key="2">
    <source>
        <dbReference type="RefSeq" id="XP_075088303.1"/>
    </source>
</evidence>
<keyword evidence="1" id="KW-1185">Reference proteome</keyword>